<dbReference type="PANTHER" id="PTHR11070">
    <property type="entry name" value="UVRD / RECB / PCRA DNA HELICASE FAMILY MEMBER"/>
    <property type="match status" value="1"/>
</dbReference>
<dbReference type="EMBL" id="RQFP01000014">
    <property type="protein sequence ID" value="TGK91643.1"/>
    <property type="molecule type" value="Genomic_DNA"/>
</dbReference>
<evidence type="ECO:0000256" key="12">
    <source>
        <dbReference type="PROSITE-ProRule" id="PRU00560"/>
    </source>
</evidence>
<dbReference type="CDD" id="cd17932">
    <property type="entry name" value="DEXQc_UvrD"/>
    <property type="match status" value="1"/>
</dbReference>
<accession>A0A2M9Y2C1</accession>
<dbReference type="Gene3D" id="1.10.486.10">
    <property type="entry name" value="PCRA, domain 4"/>
    <property type="match status" value="1"/>
</dbReference>
<evidence type="ECO:0000256" key="6">
    <source>
        <dbReference type="ARBA" id="ARBA00023125"/>
    </source>
</evidence>
<dbReference type="GO" id="GO:0016787">
    <property type="term" value="F:hydrolase activity"/>
    <property type="evidence" value="ECO:0007669"/>
    <property type="project" value="UniProtKB-UniRule"/>
</dbReference>
<evidence type="ECO:0000256" key="7">
    <source>
        <dbReference type="ARBA" id="ARBA00023235"/>
    </source>
</evidence>
<gene>
    <name evidence="15" type="ORF">EHQ30_15665</name>
</gene>
<dbReference type="AlphaFoldDB" id="A0A2M9Y2C1"/>
<evidence type="ECO:0000259" key="13">
    <source>
        <dbReference type="PROSITE" id="PS51198"/>
    </source>
</evidence>
<evidence type="ECO:0000256" key="5">
    <source>
        <dbReference type="ARBA" id="ARBA00022840"/>
    </source>
</evidence>
<evidence type="ECO:0000313" key="15">
    <source>
        <dbReference type="EMBL" id="TGK91643.1"/>
    </source>
</evidence>
<dbReference type="OrthoDB" id="9810135at2"/>
<dbReference type="PROSITE" id="PS51198">
    <property type="entry name" value="UVRD_HELICASE_ATP_BIND"/>
    <property type="match status" value="1"/>
</dbReference>
<feature type="domain" description="UvrD-like helicase C-terminal" evidence="14">
    <location>
        <begin position="285"/>
        <end position="557"/>
    </location>
</feature>
<comment type="catalytic activity">
    <reaction evidence="11">
        <text>ATP + H2O = ADP + phosphate + H(+)</text>
        <dbReference type="Rhea" id="RHEA:13065"/>
        <dbReference type="ChEBI" id="CHEBI:15377"/>
        <dbReference type="ChEBI" id="CHEBI:15378"/>
        <dbReference type="ChEBI" id="CHEBI:30616"/>
        <dbReference type="ChEBI" id="CHEBI:43474"/>
        <dbReference type="ChEBI" id="CHEBI:456216"/>
        <dbReference type="EC" id="5.6.2.4"/>
    </reaction>
</comment>
<keyword evidence="7" id="KW-0413">Isomerase</keyword>
<dbReference type="GO" id="GO:0000725">
    <property type="term" value="P:recombinational repair"/>
    <property type="evidence" value="ECO:0007669"/>
    <property type="project" value="TreeGrafter"/>
</dbReference>
<dbReference type="EC" id="5.6.2.4" evidence="9"/>
<keyword evidence="16" id="KW-1185">Reference proteome</keyword>
<dbReference type="GO" id="GO:0005829">
    <property type="term" value="C:cytosol"/>
    <property type="evidence" value="ECO:0007669"/>
    <property type="project" value="TreeGrafter"/>
</dbReference>
<dbReference type="CDD" id="cd18807">
    <property type="entry name" value="SF1_C_UvrD"/>
    <property type="match status" value="1"/>
</dbReference>
<dbReference type="Gene3D" id="1.10.10.160">
    <property type="match status" value="1"/>
</dbReference>
<evidence type="ECO:0000256" key="11">
    <source>
        <dbReference type="ARBA" id="ARBA00048988"/>
    </source>
</evidence>
<keyword evidence="4 12" id="KW-0347">Helicase</keyword>
<dbReference type="GO" id="GO:0003677">
    <property type="term" value="F:DNA binding"/>
    <property type="evidence" value="ECO:0007669"/>
    <property type="project" value="UniProtKB-KW"/>
</dbReference>
<evidence type="ECO:0000256" key="8">
    <source>
        <dbReference type="ARBA" id="ARBA00034617"/>
    </source>
</evidence>
<reference evidence="15" key="1">
    <citation type="journal article" date="2019" name="PLoS Negl. Trop. Dis.">
        <title>Revisiting the worldwide diversity of Leptospira species in the environment.</title>
        <authorList>
            <person name="Vincent A.T."/>
            <person name="Schiettekatte O."/>
            <person name="Bourhy P."/>
            <person name="Veyrier F.J."/>
            <person name="Picardeau M."/>
        </authorList>
    </citation>
    <scope>NUCLEOTIDE SEQUENCE [LARGE SCALE GENOMIC DNA]</scope>
    <source>
        <strain evidence="15">201800277</strain>
    </source>
</reference>
<dbReference type="FunFam" id="1.10.486.10:FF:000003">
    <property type="entry name" value="ATP-dependent DNA helicase"/>
    <property type="match status" value="1"/>
</dbReference>
<evidence type="ECO:0000256" key="10">
    <source>
        <dbReference type="ARBA" id="ARBA00034923"/>
    </source>
</evidence>
<dbReference type="RefSeq" id="WP_100790107.1">
    <property type="nucleotide sequence ID" value="NZ_NPDQ01000003.1"/>
</dbReference>
<organism evidence="15 16">
    <name type="scientific">Leptospira brenneri</name>
    <dbReference type="NCBI Taxonomy" id="2023182"/>
    <lineage>
        <taxon>Bacteria</taxon>
        <taxon>Pseudomonadati</taxon>
        <taxon>Spirochaetota</taxon>
        <taxon>Spirochaetia</taxon>
        <taxon>Leptospirales</taxon>
        <taxon>Leptospiraceae</taxon>
        <taxon>Leptospira</taxon>
    </lineage>
</organism>
<evidence type="ECO:0000259" key="14">
    <source>
        <dbReference type="PROSITE" id="PS51217"/>
    </source>
</evidence>
<keyword evidence="2 12" id="KW-0547">Nucleotide-binding</keyword>
<evidence type="ECO:0000313" key="16">
    <source>
        <dbReference type="Proteomes" id="UP000297891"/>
    </source>
</evidence>
<comment type="catalytic activity">
    <reaction evidence="8">
        <text>Couples ATP hydrolysis with the unwinding of duplex DNA by translocating in the 3'-5' direction.</text>
        <dbReference type="EC" id="5.6.2.4"/>
    </reaction>
</comment>
<dbReference type="InterPro" id="IPR014016">
    <property type="entry name" value="UvrD-like_ATP-bd"/>
</dbReference>
<protein>
    <recommendedName>
        <fullName evidence="9">DNA 3'-5' helicase</fullName>
        <ecNumber evidence="9">5.6.2.4</ecNumber>
    </recommendedName>
    <alternativeName>
        <fullName evidence="10">DNA 3'-5' helicase II</fullName>
    </alternativeName>
</protein>
<evidence type="ECO:0000256" key="2">
    <source>
        <dbReference type="ARBA" id="ARBA00022741"/>
    </source>
</evidence>
<dbReference type="GO" id="GO:0005524">
    <property type="term" value="F:ATP binding"/>
    <property type="evidence" value="ECO:0007669"/>
    <property type="project" value="UniProtKB-UniRule"/>
</dbReference>
<dbReference type="InterPro" id="IPR014017">
    <property type="entry name" value="DNA_helicase_UvrD-like_C"/>
</dbReference>
<evidence type="ECO:0000256" key="3">
    <source>
        <dbReference type="ARBA" id="ARBA00022801"/>
    </source>
</evidence>
<keyword evidence="6" id="KW-0238">DNA-binding</keyword>
<evidence type="ECO:0000256" key="1">
    <source>
        <dbReference type="ARBA" id="ARBA00009922"/>
    </source>
</evidence>
<keyword evidence="3 12" id="KW-0378">Hydrolase</keyword>
<dbReference type="InterPro" id="IPR027417">
    <property type="entry name" value="P-loop_NTPase"/>
</dbReference>
<dbReference type="PROSITE" id="PS51217">
    <property type="entry name" value="UVRD_HELICASE_CTER"/>
    <property type="match status" value="1"/>
</dbReference>
<keyword evidence="5 12" id="KW-0067">ATP-binding</keyword>
<proteinExistence type="inferred from homology"/>
<comment type="similarity">
    <text evidence="1">Belongs to the helicase family. UvrD subfamily.</text>
</comment>
<dbReference type="PANTHER" id="PTHR11070:SF2">
    <property type="entry name" value="ATP-DEPENDENT DNA HELICASE SRS2"/>
    <property type="match status" value="1"/>
</dbReference>
<dbReference type="Pfam" id="PF21196">
    <property type="entry name" value="PcrA_UvrD_tudor"/>
    <property type="match status" value="1"/>
</dbReference>
<sequence length="727" mass="82984">MELVGLNSEQKKAVESVEGPLLILAGAGSGKTRVITYRIANLILNHKVYPNQILAVTFTNKAAEEMRTRCRSLLPEGSGEPLVRTFHSLCLYLLRREGKALGLGNNFTVYDSDMQESLIKEILKSKDMDTKEFRPSSLANTFSGAKDSFMTAEEYAKKKADDSYTKTIASVFLEYEKRKDLRNALDFGDLILKTVILFRDFPVILEKYQRLWKYIMVDEYQDTNKIQYHLVQSLSSFHKNLCVVGDDDQSIYSWRGADISNILNFKKDYPEAVVVKLEENYRSTKTIIETAAALISNNKQRTNKTLRTENPMGDKIKLSSYQNELEEAEGIVQKIQSGVRRGQKYSQFAVFYRTNSQSRYFEEALRKRAIPYKIFGGFRFFDRKEVKDLIAYLSVVVNPVDSTSLLRIINSPPRGIGDTTVSRLLSHSVNEGISLFECLGKAVPEIKKGTLQKLSSLYRMFDSAMEDLGKKTPSEIAYEVLEHSGYREFLENEGTEDSFSRLSNLNEFVNALKEFEENNPEATLEEYLGNISLITSEDNTKDLPDYVILMTVHNAKGLEFQHVFMAGMEEGTFPHFLSIDSADGLEEERRLAYVAITRARKNLEISFSRFTRKFGDVEARLPSQFLEELPNQYLEGEFTENRYGVRRPEFAPRAERFQKSEEKFESVLAKTGDGDYQVGTKVRHKVYGEGRILTVSGSGDNRKVEVRFGSHLDKKFLLAYTPLEIIS</sequence>
<dbReference type="Proteomes" id="UP000297891">
    <property type="component" value="Unassembled WGS sequence"/>
</dbReference>
<dbReference type="Pfam" id="PF00580">
    <property type="entry name" value="UvrD-helicase"/>
    <property type="match status" value="1"/>
</dbReference>
<feature type="binding site" evidence="12">
    <location>
        <begin position="25"/>
        <end position="32"/>
    </location>
    <ligand>
        <name>ATP</name>
        <dbReference type="ChEBI" id="CHEBI:30616"/>
    </ligand>
</feature>
<name>A0A2M9Y2C1_9LEPT</name>
<dbReference type="Gene3D" id="3.40.50.300">
    <property type="entry name" value="P-loop containing nucleotide triphosphate hydrolases"/>
    <property type="match status" value="2"/>
</dbReference>
<evidence type="ECO:0000256" key="4">
    <source>
        <dbReference type="ARBA" id="ARBA00022806"/>
    </source>
</evidence>
<dbReference type="SUPFAM" id="SSF52540">
    <property type="entry name" value="P-loop containing nucleoside triphosphate hydrolases"/>
    <property type="match status" value="1"/>
</dbReference>
<dbReference type="Pfam" id="PF13361">
    <property type="entry name" value="UvrD_C"/>
    <property type="match status" value="1"/>
</dbReference>
<dbReference type="GO" id="GO:0043138">
    <property type="term" value="F:3'-5' DNA helicase activity"/>
    <property type="evidence" value="ECO:0007669"/>
    <property type="project" value="UniProtKB-EC"/>
</dbReference>
<comment type="caution">
    <text evidence="15">The sequence shown here is derived from an EMBL/GenBank/DDBJ whole genome shotgun (WGS) entry which is preliminary data.</text>
</comment>
<dbReference type="InterPro" id="IPR000212">
    <property type="entry name" value="DNA_helicase_UvrD/REP"/>
</dbReference>
<dbReference type="GO" id="GO:0033202">
    <property type="term" value="C:DNA helicase complex"/>
    <property type="evidence" value="ECO:0007669"/>
    <property type="project" value="TreeGrafter"/>
</dbReference>
<dbReference type="InterPro" id="IPR013986">
    <property type="entry name" value="DExx_box_DNA_helicase_dom_sf"/>
</dbReference>
<evidence type="ECO:0000256" key="9">
    <source>
        <dbReference type="ARBA" id="ARBA00034808"/>
    </source>
</evidence>
<feature type="domain" description="UvrD-like helicase ATP-binding" evidence="13">
    <location>
        <begin position="4"/>
        <end position="284"/>
    </location>
</feature>